<dbReference type="SUPFAM" id="SSF56176">
    <property type="entry name" value="FAD-binding/transporter-associated domain-like"/>
    <property type="match status" value="1"/>
</dbReference>
<evidence type="ECO:0000256" key="2">
    <source>
        <dbReference type="ARBA" id="ARBA00005466"/>
    </source>
</evidence>
<comment type="similarity">
    <text evidence="2">Belongs to the oxygen-dependent FAD-linked oxidoreductase family.</text>
</comment>
<feature type="chain" id="PRO_5041726081" evidence="6">
    <location>
        <begin position="22"/>
        <end position="599"/>
    </location>
</feature>
<keyword evidence="4" id="KW-0274">FAD</keyword>
<evidence type="ECO:0000256" key="6">
    <source>
        <dbReference type="SAM" id="SignalP"/>
    </source>
</evidence>
<dbReference type="EMBL" id="JH793806">
    <property type="protein sequence ID" value="ELQ43335.1"/>
    <property type="molecule type" value="Genomic_DNA"/>
</dbReference>
<dbReference type="GO" id="GO:0071949">
    <property type="term" value="F:FAD binding"/>
    <property type="evidence" value="ECO:0007669"/>
    <property type="project" value="InterPro"/>
</dbReference>
<dbReference type="InterPro" id="IPR036318">
    <property type="entry name" value="FAD-bd_PCMH-like_sf"/>
</dbReference>
<reference evidence="8" key="1">
    <citation type="journal article" date="2012" name="PLoS Genet.">
        <title>Comparative analysis of the genomes of two field isolates of the rice blast fungus Magnaporthe oryzae.</title>
        <authorList>
            <person name="Xue M."/>
            <person name="Yang J."/>
            <person name="Li Z."/>
            <person name="Hu S."/>
            <person name="Yao N."/>
            <person name="Dean R.A."/>
            <person name="Zhao W."/>
            <person name="Shen M."/>
            <person name="Zhang H."/>
            <person name="Li C."/>
            <person name="Liu L."/>
            <person name="Cao L."/>
            <person name="Xu X."/>
            <person name="Xing Y."/>
            <person name="Hsiang T."/>
            <person name="Zhang Z."/>
            <person name="Xu J.R."/>
            <person name="Peng Y.L."/>
        </authorList>
    </citation>
    <scope>NUCLEOTIDE SEQUENCE</scope>
    <source>
        <strain evidence="8">Y34</strain>
    </source>
</reference>
<dbReference type="PANTHER" id="PTHR42973">
    <property type="entry name" value="BINDING OXIDOREDUCTASE, PUTATIVE (AFU_ORTHOLOGUE AFUA_1G17690)-RELATED"/>
    <property type="match status" value="1"/>
</dbReference>
<accession>A0AA97P7B4</accession>
<dbReference type="Gene3D" id="3.30.465.10">
    <property type="match status" value="2"/>
</dbReference>
<sequence>MQQAFYFVLAHAVLCFRLGTAAPTEQVCRCSPDQSCWPAPEVWSKFNETVGGKLIQNTPLALPCYLGKAQDEKTCGAVTQGFNSAAFLADQPLGYDYPLNTSCPPLPFGAVQDSSCALGNSPVYTVNATKAEDVQAAIEFVKKNNLRAVIKSTGYDLLQRSTGAGSVLIWLRHLRNGVEFYDANPELASCAEMAWNGSTLRISGSYPWADLYPMAKEKGVIVVGGNDPAASSTGGFTQGGGHSPLTRRLGLGSDQVLSARVVLASGQVVTASPCQNSDLLYAVRGGGPGTYGVVTEMLVKTFPDDKPVSVAQVTLGSNGDNKTAKFVDAMTEVYSSLPEMSKRGFSGYGSWAAYLAVGIGPKAATNVYRQTFNYFGSVEEAQQQFAPLNETLAKLKNPDENPRVSLSWTTFPNYTTFFAANKESVELVGSVSAMGSRLVSSKALDTDKEGLRRVLGVMAGKPGQSVSHWLVHHGLEHADAAVRNTSGSAQPGWYRSVLLDVYVRDMVGFNVADNLEPWSSVRGDMTTAMRERSPGTGTYMNEADWGNEFWKEDFYGENWERLRRIKKDVDPEGVFYCPTCVGSEDWVVDNGRLCRVQTV</sequence>
<dbReference type="Pfam" id="PF08031">
    <property type="entry name" value="BBE"/>
    <property type="match status" value="1"/>
</dbReference>
<keyword evidence="6" id="KW-0732">Signal</keyword>
<dbReference type="InterPro" id="IPR016166">
    <property type="entry name" value="FAD-bd_PCMH"/>
</dbReference>
<evidence type="ECO:0000313" key="8">
    <source>
        <dbReference type="EMBL" id="ELQ43335.1"/>
    </source>
</evidence>
<keyword evidence="5" id="KW-0560">Oxidoreductase</keyword>
<organism evidence="8">
    <name type="scientific">Pyricularia oryzae (strain Y34)</name>
    <name type="common">Rice blast fungus</name>
    <name type="synonym">Magnaporthe oryzae</name>
    <dbReference type="NCBI Taxonomy" id="1143189"/>
    <lineage>
        <taxon>Eukaryota</taxon>
        <taxon>Fungi</taxon>
        <taxon>Dikarya</taxon>
        <taxon>Ascomycota</taxon>
        <taxon>Pezizomycotina</taxon>
        <taxon>Sordariomycetes</taxon>
        <taxon>Sordariomycetidae</taxon>
        <taxon>Magnaporthales</taxon>
        <taxon>Pyriculariaceae</taxon>
        <taxon>Pyricularia</taxon>
    </lineage>
</organism>
<feature type="domain" description="FAD-binding PCMH-type" evidence="7">
    <location>
        <begin position="118"/>
        <end position="304"/>
    </location>
</feature>
<feature type="signal peptide" evidence="6">
    <location>
        <begin position="1"/>
        <end position="21"/>
    </location>
</feature>
<dbReference type="Pfam" id="PF01565">
    <property type="entry name" value="FAD_binding_4"/>
    <property type="match status" value="1"/>
</dbReference>
<dbReference type="GO" id="GO:0016491">
    <property type="term" value="F:oxidoreductase activity"/>
    <property type="evidence" value="ECO:0007669"/>
    <property type="project" value="UniProtKB-KW"/>
</dbReference>
<protein>
    <submittedName>
        <fullName evidence="8">Isoamyl alcohol oxidase</fullName>
    </submittedName>
</protein>
<dbReference type="AlphaFoldDB" id="A0AA97P7B4"/>
<evidence type="ECO:0000256" key="1">
    <source>
        <dbReference type="ARBA" id="ARBA00001974"/>
    </source>
</evidence>
<dbReference type="Proteomes" id="UP000011086">
    <property type="component" value="Unassembled WGS sequence"/>
</dbReference>
<name>A0AA97P7B4_PYRO3</name>
<evidence type="ECO:0000259" key="7">
    <source>
        <dbReference type="PROSITE" id="PS51387"/>
    </source>
</evidence>
<dbReference type="PANTHER" id="PTHR42973:SF39">
    <property type="entry name" value="FAD-BINDING PCMH-TYPE DOMAIN-CONTAINING PROTEIN"/>
    <property type="match status" value="1"/>
</dbReference>
<evidence type="ECO:0000256" key="3">
    <source>
        <dbReference type="ARBA" id="ARBA00022630"/>
    </source>
</evidence>
<evidence type="ECO:0000256" key="5">
    <source>
        <dbReference type="ARBA" id="ARBA00023002"/>
    </source>
</evidence>
<dbReference type="SMR" id="A0AA97P7B4"/>
<comment type="cofactor">
    <cofactor evidence="1">
        <name>FAD</name>
        <dbReference type="ChEBI" id="CHEBI:57692"/>
    </cofactor>
</comment>
<evidence type="ECO:0000256" key="4">
    <source>
        <dbReference type="ARBA" id="ARBA00022827"/>
    </source>
</evidence>
<dbReference type="InterPro" id="IPR016169">
    <property type="entry name" value="FAD-bd_PCMH_sub2"/>
</dbReference>
<dbReference type="InterPro" id="IPR050416">
    <property type="entry name" value="FAD-linked_Oxidoreductase"/>
</dbReference>
<dbReference type="InterPro" id="IPR012951">
    <property type="entry name" value="BBE"/>
</dbReference>
<gene>
    <name evidence="8" type="ORF">OOU_Y34scaffold00160g8</name>
</gene>
<dbReference type="PROSITE" id="PS51387">
    <property type="entry name" value="FAD_PCMH"/>
    <property type="match status" value="1"/>
</dbReference>
<proteinExistence type="inferred from homology"/>
<keyword evidence="3" id="KW-0285">Flavoprotein</keyword>
<dbReference type="InterPro" id="IPR006094">
    <property type="entry name" value="Oxid_FAD_bind_N"/>
</dbReference>